<feature type="transmembrane region" description="Helical" evidence="5">
    <location>
        <begin position="239"/>
        <end position="261"/>
    </location>
</feature>
<keyword evidence="4 5" id="KW-0472">Membrane</keyword>
<evidence type="ECO:0000256" key="3">
    <source>
        <dbReference type="ARBA" id="ARBA00022989"/>
    </source>
</evidence>
<dbReference type="GO" id="GO:0015232">
    <property type="term" value="F:heme transmembrane transporter activity"/>
    <property type="evidence" value="ECO:0007669"/>
    <property type="project" value="TreeGrafter"/>
</dbReference>
<dbReference type="PANTHER" id="PTHR10924">
    <property type="entry name" value="MAJOR FACILITATOR SUPERFAMILY PROTEIN-RELATED"/>
    <property type="match status" value="1"/>
</dbReference>
<keyword evidence="7" id="KW-0675">Receptor</keyword>
<accession>A0A3S3NPI7</accession>
<keyword evidence="2 5" id="KW-0812">Transmembrane</keyword>
<name>A0A3S3NPI7_9ACAR</name>
<keyword evidence="8" id="KW-1185">Reference proteome</keyword>
<dbReference type="InterPro" id="IPR020846">
    <property type="entry name" value="MFS_dom"/>
</dbReference>
<feature type="domain" description="Major facilitator superfamily (MFS) profile" evidence="6">
    <location>
        <begin position="23"/>
        <end position="424"/>
    </location>
</feature>
<dbReference type="InterPro" id="IPR049680">
    <property type="entry name" value="FLVCR1-2_SLC49-like"/>
</dbReference>
<evidence type="ECO:0000256" key="1">
    <source>
        <dbReference type="ARBA" id="ARBA00004141"/>
    </source>
</evidence>
<feature type="transmembrane region" description="Helical" evidence="5">
    <location>
        <begin position="397"/>
        <end position="416"/>
    </location>
</feature>
<organism evidence="7 8">
    <name type="scientific">Dinothrombium tinctorium</name>
    <dbReference type="NCBI Taxonomy" id="1965070"/>
    <lineage>
        <taxon>Eukaryota</taxon>
        <taxon>Metazoa</taxon>
        <taxon>Ecdysozoa</taxon>
        <taxon>Arthropoda</taxon>
        <taxon>Chelicerata</taxon>
        <taxon>Arachnida</taxon>
        <taxon>Acari</taxon>
        <taxon>Acariformes</taxon>
        <taxon>Trombidiformes</taxon>
        <taxon>Prostigmata</taxon>
        <taxon>Anystina</taxon>
        <taxon>Parasitengona</taxon>
        <taxon>Trombidioidea</taxon>
        <taxon>Trombidiidae</taxon>
        <taxon>Dinothrombium</taxon>
    </lineage>
</organism>
<feature type="transmembrane region" description="Helical" evidence="5">
    <location>
        <begin position="149"/>
        <end position="173"/>
    </location>
</feature>
<dbReference type="Gene3D" id="1.20.1250.20">
    <property type="entry name" value="MFS general substrate transporter like domains"/>
    <property type="match status" value="2"/>
</dbReference>
<dbReference type="SUPFAM" id="SSF103473">
    <property type="entry name" value="MFS general substrate transporter"/>
    <property type="match status" value="1"/>
</dbReference>
<dbReference type="GO" id="GO:0016020">
    <property type="term" value="C:membrane"/>
    <property type="evidence" value="ECO:0007669"/>
    <property type="project" value="UniProtKB-SubCell"/>
</dbReference>
<evidence type="ECO:0000256" key="5">
    <source>
        <dbReference type="SAM" id="Phobius"/>
    </source>
</evidence>
<keyword evidence="3 5" id="KW-1133">Transmembrane helix</keyword>
<evidence type="ECO:0000256" key="2">
    <source>
        <dbReference type="ARBA" id="ARBA00022692"/>
    </source>
</evidence>
<dbReference type="AlphaFoldDB" id="A0A3S3NPI7"/>
<feature type="transmembrane region" description="Helical" evidence="5">
    <location>
        <begin position="21"/>
        <end position="39"/>
    </location>
</feature>
<feature type="transmembrane region" description="Helical" evidence="5">
    <location>
        <begin position="121"/>
        <end position="142"/>
    </location>
</feature>
<dbReference type="Proteomes" id="UP000285301">
    <property type="component" value="Unassembled WGS sequence"/>
</dbReference>
<dbReference type="GO" id="GO:0020037">
    <property type="term" value="F:heme binding"/>
    <property type="evidence" value="ECO:0007669"/>
    <property type="project" value="TreeGrafter"/>
</dbReference>
<evidence type="ECO:0000256" key="4">
    <source>
        <dbReference type="ARBA" id="ARBA00023136"/>
    </source>
</evidence>
<dbReference type="InterPro" id="IPR036259">
    <property type="entry name" value="MFS_trans_sf"/>
</dbReference>
<dbReference type="OrthoDB" id="422206at2759"/>
<evidence type="ECO:0000259" key="6">
    <source>
        <dbReference type="PROSITE" id="PS50850"/>
    </source>
</evidence>
<evidence type="ECO:0000313" key="7">
    <source>
        <dbReference type="EMBL" id="RWS03545.1"/>
    </source>
</evidence>
<dbReference type="InterPro" id="IPR011701">
    <property type="entry name" value="MFS"/>
</dbReference>
<feature type="transmembrane region" description="Helical" evidence="5">
    <location>
        <begin position="273"/>
        <end position="294"/>
    </location>
</feature>
<feature type="transmembrane region" description="Helical" evidence="5">
    <location>
        <begin position="185"/>
        <end position="207"/>
    </location>
</feature>
<reference evidence="7 8" key="1">
    <citation type="journal article" date="2018" name="Gigascience">
        <title>Genomes of trombidid mites reveal novel predicted allergens and laterally-transferred genes associated with secondary metabolism.</title>
        <authorList>
            <person name="Dong X."/>
            <person name="Chaisiri K."/>
            <person name="Xia D."/>
            <person name="Armstrong S.D."/>
            <person name="Fang Y."/>
            <person name="Donnelly M.J."/>
            <person name="Kadowaki T."/>
            <person name="McGarry J.W."/>
            <person name="Darby A.C."/>
            <person name="Makepeace B.L."/>
        </authorList>
    </citation>
    <scope>NUCLEOTIDE SEQUENCE [LARGE SCALE GENOMIC DNA]</scope>
    <source>
        <strain evidence="7">UoL-WK</strain>
    </source>
</reference>
<protein>
    <submittedName>
        <fullName evidence="7">Feline leukemia virus subgroup C receptor-related protein 2-like protein</fullName>
    </submittedName>
</protein>
<proteinExistence type="predicted"/>
<comment type="subcellular location">
    <subcellularLocation>
        <location evidence="1">Membrane</location>
        <topology evidence="1">Multi-pass membrane protein</topology>
    </subcellularLocation>
</comment>
<dbReference type="EMBL" id="NCKU01006392">
    <property type="protein sequence ID" value="RWS03545.1"/>
    <property type="molecule type" value="Genomic_DNA"/>
</dbReference>
<feature type="transmembrane region" description="Helical" evidence="5">
    <location>
        <begin position="59"/>
        <end position="78"/>
    </location>
</feature>
<feature type="transmembrane region" description="Helical" evidence="5">
    <location>
        <begin position="333"/>
        <end position="354"/>
    </location>
</feature>
<gene>
    <name evidence="7" type="ORF">B4U79_16502</name>
</gene>
<evidence type="ECO:0000313" key="8">
    <source>
        <dbReference type="Proteomes" id="UP000285301"/>
    </source>
</evidence>
<sequence length="434" mass="48587">MLREEKLNSDHRVYKVYSRRYFILVLYCFSIVLVGFQQLQYTSIANVIVKYYNVNPVAVNWTNLSQNVCTVLFSYHIGKLIEKIGLRKSMILFALLSTFGAAIKCFTFARNKFWLMMVGQLILSLFFTPTYSLCPLLGALWFKPKEIALVVGLTNASMTFGMALTFLLPALVFKDDSINEVKFNLVDISVILLMTEAAILLLTLFVVEERPPTSPSLAEEARINYEIPKVMDVLRNKNFILIIICYASGGASNQLLSVTLNQSILSEFVNGDIVLSISGILLLITGIPGSLIIGMISKIYPKYKRLLISIYSTVVICQILFLLSLWLHCDSLLYVSLIFFGGLNSASSILALDFLIEVSFPFTENIAFAIAFSAYALPNLILVPLMTKLMEKCAAVYANFIFLSLGIFSLISTLCVTEDLRRRQANTESTPLLS</sequence>
<dbReference type="PROSITE" id="PS50850">
    <property type="entry name" value="MFS"/>
    <property type="match status" value="1"/>
</dbReference>
<dbReference type="Pfam" id="PF07690">
    <property type="entry name" value="MFS_1"/>
    <property type="match status" value="1"/>
</dbReference>
<comment type="caution">
    <text evidence="7">The sequence shown here is derived from an EMBL/GenBank/DDBJ whole genome shotgun (WGS) entry which is preliminary data.</text>
</comment>
<dbReference type="PANTHER" id="PTHR10924:SF4">
    <property type="entry name" value="GH15861P"/>
    <property type="match status" value="1"/>
</dbReference>
<feature type="transmembrane region" description="Helical" evidence="5">
    <location>
        <begin position="90"/>
        <end position="109"/>
    </location>
</feature>
<dbReference type="GO" id="GO:0097037">
    <property type="term" value="P:heme export"/>
    <property type="evidence" value="ECO:0007669"/>
    <property type="project" value="TreeGrafter"/>
</dbReference>
<feature type="transmembrane region" description="Helical" evidence="5">
    <location>
        <begin position="306"/>
        <end position="327"/>
    </location>
</feature>
<feature type="transmembrane region" description="Helical" evidence="5">
    <location>
        <begin position="366"/>
        <end position="385"/>
    </location>
</feature>